<sequence>MNFPGNSPLLSKEEQEYVGEQGRVLG</sequence>
<name>A0A0E9VL93_ANGAN</name>
<proteinExistence type="predicted"/>
<accession>A0A0E9VL93</accession>
<dbReference type="AlphaFoldDB" id="A0A0E9VL93"/>
<feature type="region of interest" description="Disordered" evidence="1">
    <location>
        <begin position="1"/>
        <end position="26"/>
    </location>
</feature>
<dbReference type="EMBL" id="GBXM01029750">
    <property type="protein sequence ID" value="JAH78827.1"/>
    <property type="molecule type" value="Transcribed_RNA"/>
</dbReference>
<evidence type="ECO:0000313" key="2">
    <source>
        <dbReference type="EMBL" id="JAH78827.1"/>
    </source>
</evidence>
<reference evidence="2" key="1">
    <citation type="submission" date="2014-11" db="EMBL/GenBank/DDBJ databases">
        <authorList>
            <person name="Amaro Gonzalez C."/>
        </authorList>
    </citation>
    <scope>NUCLEOTIDE SEQUENCE</scope>
</reference>
<reference evidence="2" key="2">
    <citation type="journal article" date="2015" name="Fish Shellfish Immunol.">
        <title>Early steps in the European eel (Anguilla anguilla)-Vibrio vulnificus interaction in the gills: Role of the RtxA13 toxin.</title>
        <authorList>
            <person name="Callol A."/>
            <person name="Pajuelo D."/>
            <person name="Ebbesson L."/>
            <person name="Teles M."/>
            <person name="MacKenzie S."/>
            <person name="Amaro C."/>
        </authorList>
    </citation>
    <scope>NUCLEOTIDE SEQUENCE</scope>
</reference>
<organism evidence="2">
    <name type="scientific">Anguilla anguilla</name>
    <name type="common">European freshwater eel</name>
    <name type="synonym">Muraena anguilla</name>
    <dbReference type="NCBI Taxonomy" id="7936"/>
    <lineage>
        <taxon>Eukaryota</taxon>
        <taxon>Metazoa</taxon>
        <taxon>Chordata</taxon>
        <taxon>Craniata</taxon>
        <taxon>Vertebrata</taxon>
        <taxon>Euteleostomi</taxon>
        <taxon>Actinopterygii</taxon>
        <taxon>Neopterygii</taxon>
        <taxon>Teleostei</taxon>
        <taxon>Anguilliformes</taxon>
        <taxon>Anguillidae</taxon>
        <taxon>Anguilla</taxon>
    </lineage>
</organism>
<protein>
    <submittedName>
        <fullName evidence="2">Uncharacterized protein</fullName>
    </submittedName>
</protein>
<evidence type="ECO:0000256" key="1">
    <source>
        <dbReference type="SAM" id="MobiDB-lite"/>
    </source>
</evidence>